<name>A0A8H3F4V4_9LECA</name>
<dbReference type="SUPFAM" id="SSF50978">
    <property type="entry name" value="WD40 repeat-like"/>
    <property type="match status" value="1"/>
</dbReference>
<keyword evidence="3" id="KW-1185">Reference proteome</keyword>
<organism evidence="2 3">
    <name type="scientific">Heterodermia speciosa</name>
    <dbReference type="NCBI Taxonomy" id="116794"/>
    <lineage>
        <taxon>Eukaryota</taxon>
        <taxon>Fungi</taxon>
        <taxon>Dikarya</taxon>
        <taxon>Ascomycota</taxon>
        <taxon>Pezizomycotina</taxon>
        <taxon>Lecanoromycetes</taxon>
        <taxon>OSLEUM clade</taxon>
        <taxon>Lecanoromycetidae</taxon>
        <taxon>Caliciales</taxon>
        <taxon>Physciaceae</taxon>
        <taxon>Heterodermia</taxon>
    </lineage>
</organism>
<dbReference type="Proteomes" id="UP000664521">
    <property type="component" value="Unassembled WGS sequence"/>
</dbReference>
<evidence type="ECO:0000313" key="3">
    <source>
        <dbReference type="Proteomes" id="UP000664521"/>
    </source>
</evidence>
<dbReference type="AlphaFoldDB" id="A0A8H3F4V4"/>
<dbReference type="Gene3D" id="2.130.10.10">
    <property type="entry name" value="YVTN repeat-like/Quinoprotein amine dehydrogenase"/>
    <property type="match status" value="1"/>
</dbReference>
<dbReference type="PANTHER" id="PTHR13211">
    <property type="entry name" value="TELOMERASE CAJAL BODY PROTEIN 1"/>
    <property type="match status" value="1"/>
</dbReference>
<feature type="region of interest" description="Disordered" evidence="1">
    <location>
        <begin position="407"/>
        <end position="431"/>
    </location>
</feature>
<proteinExistence type="predicted"/>
<reference evidence="2" key="1">
    <citation type="submission" date="2021-03" db="EMBL/GenBank/DDBJ databases">
        <authorList>
            <person name="Tagirdzhanova G."/>
        </authorList>
    </citation>
    <scope>NUCLEOTIDE SEQUENCE</scope>
</reference>
<evidence type="ECO:0000256" key="1">
    <source>
        <dbReference type="SAM" id="MobiDB-lite"/>
    </source>
</evidence>
<comment type="caution">
    <text evidence="2">The sequence shown here is derived from an EMBL/GenBank/DDBJ whole genome shotgun (WGS) entry which is preliminary data.</text>
</comment>
<sequence>MATYNPRLVGLTADLHQTLVAEPSKDRPTPENSSDEDIKECTTHEADGGSKYFKNAHWSPDGTTIVASSADNTLRSFILPTDLLTSSTPHKLEPYTSHSTPEPTSATAFYPLFSLQNPASTLFLASLRSLPIRLYSPFAPSKIASYPLVSPTTEAFIAPYSLLFSTENPNHFFAGSDSCISSFDIQRDGGGPVSRMHTTTSKRGSTGTGIKGIVSALGMSADGVLAAGTFTRSVGLYDDHGNGGTVAVFPLQSNSDRKSGEEGVGQGTGITQLLWSECSRYLCVVERGSDGIGVWDIRGAGRRLAWLKGRNARTPQRLGAEVVGHEVWAGGTDGCVRVWEGLGTGEGIVDPIWQFRAHDGASNFYSIISFDGVTTERLICLIDSVCATTLHSSGSVLATASGQHHFPRRCRDGTGEESDEDKQEMEEMRDSNLKLWAL</sequence>
<evidence type="ECO:0000313" key="2">
    <source>
        <dbReference type="EMBL" id="CAF9917084.1"/>
    </source>
</evidence>
<feature type="compositionally biased region" description="Acidic residues" evidence="1">
    <location>
        <begin position="415"/>
        <end position="424"/>
    </location>
</feature>
<gene>
    <name evidence="2" type="ORF">HETSPECPRED_003118</name>
</gene>
<protein>
    <submittedName>
        <fullName evidence="2">Uncharacterized protein</fullName>
    </submittedName>
</protein>
<accession>A0A8H3F4V4</accession>
<dbReference type="PANTHER" id="PTHR13211:SF0">
    <property type="entry name" value="TELOMERASE CAJAL BODY PROTEIN 1"/>
    <property type="match status" value="1"/>
</dbReference>
<dbReference type="InterPro" id="IPR015943">
    <property type="entry name" value="WD40/YVTN_repeat-like_dom_sf"/>
</dbReference>
<dbReference type="OrthoDB" id="239865at2759"/>
<dbReference type="EMBL" id="CAJPDS010000019">
    <property type="protein sequence ID" value="CAF9917084.1"/>
    <property type="molecule type" value="Genomic_DNA"/>
</dbReference>
<dbReference type="InterPro" id="IPR036322">
    <property type="entry name" value="WD40_repeat_dom_sf"/>
</dbReference>
<dbReference type="InterPro" id="IPR051150">
    <property type="entry name" value="SWT21/TCAB1_mRNA_Telomere"/>
</dbReference>